<comment type="subcellular location">
    <subcellularLocation>
        <location evidence="2">Cytoplasm</location>
        <location evidence="2">Cytoskeleton</location>
        <location evidence="2">Flagellum axoneme</location>
    </subcellularLocation>
</comment>
<evidence type="ECO:0000256" key="1">
    <source>
        <dbReference type="ARBA" id="ARBA00003029"/>
    </source>
</evidence>
<keyword evidence="10" id="KW-0175">Coiled coil</keyword>
<dbReference type="EnsemblMetazoa" id="XM_014390060.2">
    <property type="protein sequence ID" value="XP_014245546.1"/>
    <property type="gene ID" value="LOC106664382"/>
</dbReference>
<dbReference type="GeneID" id="106664382"/>
<dbReference type="OrthoDB" id="536093at2759"/>
<comment type="similarity">
    <text evidence="3">Belongs to the DRC10 family.</text>
</comment>
<keyword evidence="7" id="KW-0969">Cilium</keyword>
<evidence type="ECO:0000256" key="6">
    <source>
        <dbReference type="ARBA" id="ARBA00022846"/>
    </source>
</evidence>
<dbReference type="PANTHER" id="PTHR31598">
    <property type="entry name" value="IQ DOMAIN-CONTAINING PROTEIN D"/>
    <property type="match status" value="1"/>
</dbReference>
<comment type="function">
    <text evidence="1">Component of the nexin-dynein regulatory complex (N-DRC), a key regulator of ciliary/flagellar motility which maintains the alignment and integrity of the distal axoneme and regulates microtubule sliding in motile axonemes.</text>
</comment>
<keyword evidence="8" id="KW-0206">Cytoskeleton</keyword>
<dbReference type="Proteomes" id="UP000494040">
    <property type="component" value="Unassembled WGS sequence"/>
</dbReference>
<evidence type="ECO:0000256" key="4">
    <source>
        <dbReference type="ARBA" id="ARBA00021752"/>
    </source>
</evidence>
<evidence type="ECO:0000256" key="2">
    <source>
        <dbReference type="ARBA" id="ARBA00004611"/>
    </source>
</evidence>
<evidence type="ECO:0000256" key="10">
    <source>
        <dbReference type="SAM" id="Coils"/>
    </source>
</evidence>
<evidence type="ECO:0000313" key="11">
    <source>
        <dbReference type="EnsemblMetazoa" id="XP_014245546.1"/>
    </source>
</evidence>
<evidence type="ECO:0000256" key="3">
    <source>
        <dbReference type="ARBA" id="ARBA00009071"/>
    </source>
</evidence>
<keyword evidence="12" id="KW-1185">Reference proteome</keyword>
<feature type="coiled-coil region" evidence="10">
    <location>
        <begin position="353"/>
        <end position="380"/>
    </location>
</feature>
<feature type="coiled-coil region" evidence="10">
    <location>
        <begin position="289"/>
        <end position="327"/>
    </location>
</feature>
<dbReference type="RefSeq" id="XP_014245546.1">
    <property type="nucleotide sequence ID" value="XM_014390060.2"/>
</dbReference>
<keyword evidence="6" id="KW-0282">Flagellum</keyword>
<evidence type="ECO:0000256" key="5">
    <source>
        <dbReference type="ARBA" id="ARBA00022490"/>
    </source>
</evidence>
<accession>A0A8I6RKE3</accession>
<dbReference type="KEGG" id="clec:106664382"/>
<name>A0A8I6RKE3_CIMLE</name>
<evidence type="ECO:0000313" key="12">
    <source>
        <dbReference type="Proteomes" id="UP000494040"/>
    </source>
</evidence>
<sequence length="425" mass="49680">MSKEEDQRSKKLKDVGTEVLRLLKGEQQAVEKVRVQAEVYKVQKLATQFLDKLTFTMCLPQLIGLSFKMIAMHVTYQELMFIKNTMRNISLKGCSIMGGEDHYGAGRKSHFVTASSASSIEKFYANYPVHKENITNKSIEDLWICADMLYNKPEVQKLCTENMLSQLPPHVRNCIWKLEVLIAEVLLKMLRNPKAEDEGEEGLAEKFTRCENLPEEISEVVSEIRPTVENNAVEVQRGWQQISALEKQKEKLKVFCRNSMLKHAKEMETKMAADRKASEKKQEVILSAVNEIKNKHERTRDENLKKEKDLRNERNKIDEKLKEIINQYNKDMKKKEIILDKLMCSYEKETATLNELTAVFEEQKARYDELMQEKADYERSVWDAKLYEVQKKIAARKIQRFYRSYLAIMLAHGKRGKRGRGKRRK</sequence>
<keyword evidence="9" id="KW-0966">Cell projection</keyword>
<protein>
    <recommendedName>
        <fullName evidence="4">Dynein regulatory complex protein 10</fullName>
    </recommendedName>
</protein>
<dbReference type="InterPro" id="IPR042815">
    <property type="entry name" value="DRC10"/>
</dbReference>
<organism evidence="11 12">
    <name type="scientific">Cimex lectularius</name>
    <name type="common">Bed bug</name>
    <name type="synonym">Acanthia lectularia</name>
    <dbReference type="NCBI Taxonomy" id="79782"/>
    <lineage>
        <taxon>Eukaryota</taxon>
        <taxon>Metazoa</taxon>
        <taxon>Ecdysozoa</taxon>
        <taxon>Arthropoda</taxon>
        <taxon>Hexapoda</taxon>
        <taxon>Insecta</taxon>
        <taxon>Pterygota</taxon>
        <taxon>Neoptera</taxon>
        <taxon>Paraneoptera</taxon>
        <taxon>Hemiptera</taxon>
        <taxon>Heteroptera</taxon>
        <taxon>Panheteroptera</taxon>
        <taxon>Cimicomorpha</taxon>
        <taxon>Cimicidae</taxon>
        <taxon>Cimex</taxon>
    </lineage>
</organism>
<evidence type="ECO:0000256" key="7">
    <source>
        <dbReference type="ARBA" id="ARBA00023069"/>
    </source>
</evidence>
<evidence type="ECO:0000256" key="8">
    <source>
        <dbReference type="ARBA" id="ARBA00023212"/>
    </source>
</evidence>
<dbReference type="AlphaFoldDB" id="A0A8I6RKE3"/>
<proteinExistence type="inferred from homology"/>
<keyword evidence="5" id="KW-0963">Cytoplasm</keyword>
<dbReference type="PANTHER" id="PTHR31598:SF1">
    <property type="entry name" value="DYNEIN REGULATORY COMPLEX PROTEIN 10"/>
    <property type="match status" value="1"/>
</dbReference>
<evidence type="ECO:0000256" key="9">
    <source>
        <dbReference type="ARBA" id="ARBA00023273"/>
    </source>
</evidence>
<reference evidence="11" key="1">
    <citation type="submission" date="2022-01" db="UniProtKB">
        <authorList>
            <consortium name="EnsemblMetazoa"/>
        </authorList>
    </citation>
    <scope>IDENTIFICATION</scope>
</reference>